<dbReference type="FunFam" id="2.30.30.100:FF:000006">
    <property type="entry name" value="Protein LSM14 homolog A isoform b"/>
    <property type="match status" value="1"/>
</dbReference>
<dbReference type="GO" id="GO:0000932">
    <property type="term" value="C:P-body"/>
    <property type="evidence" value="ECO:0000318"/>
    <property type="project" value="GO_Central"/>
</dbReference>
<dbReference type="InterPro" id="IPR019050">
    <property type="entry name" value="FDF_dom"/>
</dbReference>
<dbReference type="Gene3D" id="2.30.30.100">
    <property type="match status" value="1"/>
</dbReference>
<dbReference type="InParanoid" id="W5M1T6"/>
<dbReference type="GO" id="GO:0003729">
    <property type="term" value="F:mRNA binding"/>
    <property type="evidence" value="ECO:0000318"/>
    <property type="project" value="GO_Central"/>
</dbReference>
<evidence type="ECO:0000256" key="2">
    <source>
        <dbReference type="ARBA" id="ARBA00010415"/>
    </source>
</evidence>
<sequence length="481" mass="52221">MSGGTPYIGSKISLISKAEIRYEGILYTIDTENSTVALAKVRSFGTEDRPTDRPIPPRDEVFEYIIFRGSDIKDLTVCEPPKPQCSLPQDPAIVQSSLGSSPAASFQSVASYGFSRGPVSAYSQFSPSPLVGQQFGAVGVGIGRSLTSSGTDTSTPAPLSQSNTIGSAFSPETSLLKTQLHRGRSSPQLDPLRKSPTLEQAVQTAPAAAPVPVGRRSPAARPTPAGTQKPGESQEQRRSTDAQKLPRPDAEQVRNENRDPAKRQSAPPPARRGRGGHRGRGRFGVRRDGPMKFEKDFDFESANAQFNKEEIDREFQNKLKLKDDKPDKPEKAVNGEDKGDSGVETQNSEGNADEEDPLGPNCYYDKSKSFFDNISCDDSRERRQTWAEERRMNAETFGIPLRHGRGRGGFRGRGAMGFRGGRGRGGGRGAFGTPRGGGGGSSGFRGGFRGGRGGREFSEFEYRRTTKLLHSTSGRWIQTEL</sequence>
<feature type="compositionally biased region" description="Low complexity" evidence="7">
    <location>
        <begin position="201"/>
        <end position="222"/>
    </location>
</feature>
<comment type="similarity">
    <text evidence="2">Belongs to the LSM14 family.</text>
</comment>
<dbReference type="HOGENOM" id="CLU_019221_0_1_1"/>
<dbReference type="PANTHER" id="PTHR13586">
    <property type="entry name" value="SCD6 PROTEIN-RELATED"/>
    <property type="match status" value="1"/>
</dbReference>
<feature type="domain" description="FFD box profile" evidence="9">
    <location>
        <begin position="362"/>
        <end position="378"/>
    </location>
</feature>
<dbReference type="PROSITE" id="PS51512">
    <property type="entry name" value="DFDF"/>
    <property type="match status" value="1"/>
</dbReference>
<feature type="compositionally biased region" description="Polar residues" evidence="7">
    <location>
        <begin position="147"/>
        <end position="177"/>
    </location>
</feature>
<proteinExistence type="inferred from homology"/>
<dbReference type="GeneTree" id="ENSGT00940000154415"/>
<feature type="region of interest" description="Disordered" evidence="7">
    <location>
        <begin position="147"/>
        <end position="290"/>
    </location>
</feature>
<protein>
    <submittedName>
        <fullName evidence="12">LSM14A mRNA processing body assembly factor b</fullName>
    </submittedName>
</protein>
<dbReference type="InterPro" id="IPR010920">
    <property type="entry name" value="LSM_dom_sf"/>
</dbReference>
<dbReference type="InterPro" id="IPR025761">
    <property type="entry name" value="FFD_box"/>
</dbReference>
<feature type="domain" description="TFG box profile" evidence="10">
    <location>
        <begin position="381"/>
        <end position="401"/>
    </location>
</feature>
<keyword evidence="4" id="KW-0687">Ribonucleoprotein</keyword>
<dbReference type="PROSITE" id="PS51513">
    <property type="entry name" value="FFD"/>
    <property type="match status" value="1"/>
</dbReference>
<dbReference type="PROSITE" id="PS51536">
    <property type="entry name" value="TFG"/>
    <property type="match status" value="1"/>
</dbReference>
<feature type="compositionally biased region" description="Basic and acidic residues" evidence="7">
    <location>
        <begin position="317"/>
        <end position="341"/>
    </location>
</feature>
<feature type="domain" description="DFDF" evidence="8">
    <location>
        <begin position="285"/>
        <end position="321"/>
    </location>
</feature>
<dbReference type="PANTHER" id="PTHR13586:SF2">
    <property type="entry name" value="PROTEIN LSM14 HOMOLOG A"/>
    <property type="match status" value="1"/>
</dbReference>
<evidence type="ECO:0000256" key="5">
    <source>
        <dbReference type="PROSITE-ProRule" id="PRU00846"/>
    </source>
</evidence>
<dbReference type="GO" id="GO:0034063">
    <property type="term" value="P:stress granule assembly"/>
    <property type="evidence" value="ECO:0000318"/>
    <property type="project" value="GO_Central"/>
</dbReference>
<dbReference type="STRING" id="7918.ENSLOCP00000002344"/>
<dbReference type="GO" id="GO:0033962">
    <property type="term" value="P:P-body assembly"/>
    <property type="evidence" value="ECO:0000318"/>
    <property type="project" value="GO_Central"/>
</dbReference>
<feature type="compositionally biased region" description="Basic residues" evidence="7">
    <location>
        <begin position="271"/>
        <end position="284"/>
    </location>
</feature>
<reference evidence="12" key="2">
    <citation type="submission" date="2025-08" db="UniProtKB">
        <authorList>
            <consortium name="Ensembl"/>
        </authorList>
    </citation>
    <scope>IDENTIFICATION</scope>
</reference>
<dbReference type="Proteomes" id="UP000018468">
    <property type="component" value="Linkage group LG23"/>
</dbReference>
<name>W5M1T6_LEPOC</name>
<evidence type="ECO:0000256" key="6">
    <source>
        <dbReference type="PROSITE-ProRule" id="PRU00869"/>
    </source>
</evidence>
<dbReference type="CDD" id="cd01736">
    <property type="entry name" value="LSm14_N"/>
    <property type="match status" value="1"/>
</dbReference>
<evidence type="ECO:0000259" key="9">
    <source>
        <dbReference type="PROSITE" id="PS51513"/>
    </source>
</evidence>
<evidence type="ECO:0000256" key="3">
    <source>
        <dbReference type="ARBA" id="ARBA00022490"/>
    </source>
</evidence>
<dbReference type="PROSITE" id="PS52002">
    <property type="entry name" value="SM"/>
    <property type="match status" value="1"/>
</dbReference>
<reference evidence="13" key="1">
    <citation type="submission" date="2011-12" db="EMBL/GenBank/DDBJ databases">
        <title>The Draft Genome of Lepisosteus oculatus.</title>
        <authorList>
            <consortium name="The Broad Institute Genome Assembly &amp; Analysis Group"/>
            <consortium name="Computational R&amp;D Group"/>
            <consortium name="and Sequencing Platform"/>
            <person name="Di Palma F."/>
            <person name="Alfoldi J."/>
            <person name="Johnson J."/>
            <person name="Berlin A."/>
            <person name="Gnerre S."/>
            <person name="Jaffe D."/>
            <person name="MacCallum I."/>
            <person name="Young S."/>
            <person name="Walker B.J."/>
            <person name="Lander E.S."/>
            <person name="Lindblad-Toh K."/>
        </authorList>
    </citation>
    <scope>NUCLEOTIDE SEQUENCE [LARGE SCALE GENOMIC DNA]</scope>
</reference>
<keyword evidence="3" id="KW-0963">Cytoplasm</keyword>
<reference evidence="12" key="3">
    <citation type="submission" date="2025-09" db="UniProtKB">
        <authorList>
            <consortium name="Ensembl"/>
        </authorList>
    </citation>
    <scope>IDENTIFICATION</scope>
</reference>
<evidence type="ECO:0000256" key="4">
    <source>
        <dbReference type="ARBA" id="ARBA00023274"/>
    </source>
</evidence>
<evidence type="ECO:0000259" key="10">
    <source>
        <dbReference type="PROSITE" id="PS51536"/>
    </source>
</evidence>
<feature type="compositionally biased region" description="Basic and acidic residues" evidence="7">
    <location>
        <begin position="232"/>
        <end position="262"/>
    </location>
</feature>
<keyword evidence="13" id="KW-1185">Reference proteome</keyword>
<dbReference type="InterPro" id="IPR025768">
    <property type="entry name" value="TFG_box"/>
</dbReference>
<evidence type="ECO:0000256" key="1">
    <source>
        <dbReference type="ARBA" id="ARBA00004496"/>
    </source>
</evidence>
<feature type="region of interest" description="Disordered" evidence="7">
    <location>
        <begin position="418"/>
        <end position="450"/>
    </location>
</feature>
<feature type="short sequence motif" description="TFG box" evidence="6">
    <location>
        <begin position="381"/>
        <end position="401"/>
    </location>
</feature>
<dbReference type="AlphaFoldDB" id="W5M1T6"/>
<dbReference type="InterPro" id="IPR025762">
    <property type="entry name" value="DFDF"/>
</dbReference>
<dbReference type="SMART" id="SM01271">
    <property type="entry name" value="LSM14"/>
    <property type="match status" value="1"/>
</dbReference>
<dbReference type="Bgee" id="ENSLOCG00000002022">
    <property type="expression patterns" value="Expressed in camera-type eye and 13 other cell types or tissues"/>
</dbReference>
<comment type="subcellular location">
    <subcellularLocation>
        <location evidence="1">Cytoplasm</location>
    </subcellularLocation>
</comment>
<dbReference type="Pfam" id="PF12701">
    <property type="entry name" value="LSM14"/>
    <property type="match status" value="1"/>
</dbReference>
<accession>W5M1T6</accession>
<dbReference type="InterPro" id="IPR047575">
    <property type="entry name" value="Sm"/>
</dbReference>
<dbReference type="EMBL" id="AHAT01010640">
    <property type="status" value="NOT_ANNOTATED_CDS"/>
    <property type="molecule type" value="Genomic_DNA"/>
</dbReference>
<dbReference type="Pfam" id="PF09532">
    <property type="entry name" value="FDF"/>
    <property type="match status" value="1"/>
</dbReference>
<feature type="short sequence motif" description="FFD box" evidence="5">
    <location>
        <begin position="362"/>
        <end position="378"/>
    </location>
</feature>
<evidence type="ECO:0000259" key="8">
    <source>
        <dbReference type="PROSITE" id="PS51512"/>
    </source>
</evidence>
<dbReference type="SMART" id="SM01199">
    <property type="entry name" value="FDF"/>
    <property type="match status" value="1"/>
</dbReference>
<dbReference type="InterPro" id="IPR025609">
    <property type="entry name" value="Lsm14-like_N"/>
</dbReference>
<dbReference type="SUPFAM" id="SSF50182">
    <property type="entry name" value="Sm-like ribonucleoproteins"/>
    <property type="match status" value="1"/>
</dbReference>
<organism evidence="12 13">
    <name type="scientific">Lepisosteus oculatus</name>
    <name type="common">Spotted gar</name>
    <dbReference type="NCBI Taxonomy" id="7918"/>
    <lineage>
        <taxon>Eukaryota</taxon>
        <taxon>Metazoa</taxon>
        <taxon>Chordata</taxon>
        <taxon>Craniata</taxon>
        <taxon>Vertebrata</taxon>
        <taxon>Euteleostomi</taxon>
        <taxon>Actinopterygii</taxon>
        <taxon>Neopterygii</taxon>
        <taxon>Holostei</taxon>
        <taxon>Semionotiformes</taxon>
        <taxon>Lepisosteidae</taxon>
        <taxon>Lepisosteus</taxon>
    </lineage>
</organism>
<dbReference type="FunCoup" id="W5M1T6">
    <property type="interactions" value="1095"/>
</dbReference>
<evidence type="ECO:0000259" key="11">
    <source>
        <dbReference type="PROSITE" id="PS52002"/>
    </source>
</evidence>
<evidence type="ECO:0000313" key="12">
    <source>
        <dbReference type="Ensembl" id="ENSLOCP00000002344.1"/>
    </source>
</evidence>
<dbReference type="Ensembl" id="ENSLOCT00000002349.1">
    <property type="protein sequence ID" value="ENSLOCP00000002344.1"/>
    <property type="gene ID" value="ENSLOCG00000002022.1"/>
</dbReference>
<feature type="domain" description="Sm" evidence="11">
    <location>
        <begin position="1"/>
        <end position="81"/>
    </location>
</feature>
<dbReference type="OMA" id="WYPPPGH"/>
<evidence type="ECO:0000256" key="7">
    <source>
        <dbReference type="SAM" id="MobiDB-lite"/>
    </source>
</evidence>
<dbReference type="eggNOG" id="KOG1073">
    <property type="taxonomic scope" value="Eukaryota"/>
</dbReference>
<dbReference type="GO" id="GO:1990904">
    <property type="term" value="C:ribonucleoprotein complex"/>
    <property type="evidence" value="ECO:0007669"/>
    <property type="project" value="UniProtKB-KW"/>
</dbReference>
<feature type="region of interest" description="Disordered" evidence="7">
    <location>
        <begin position="317"/>
        <end position="362"/>
    </location>
</feature>
<evidence type="ECO:0000313" key="13">
    <source>
        <dbReference type="Proteomes" id="UP000018468"/>
    </source>
</evidence>